<accession>A0AAF3F3I1</accession>
<reference evidence="2" key="1">
    <citation type="submission" date="2024-02" db="UniProtKB">
        <authorList>
            <consortium name="WormBaseParasite"/>
        </authorList>
    </citation>
    <scope>IDENTIFICATION</scope>
</reference>
<sequence>MRRKSSRRRNRRTTIRSPLRKTLFITNARSALHRCLIQRPTSSTLRTNIPRRPFPLSWSTFKRLTDSSSATRVPMISPIFLDLIT</sequence>
<evidence type="ECO:0000313" key="1">
    <source>
        <dbReference type="Proteomes" id="UP000887575"/>
    </source>
</evidence>
<name>A0AAF3F3I1_9BILA</name>
<evidence type="ECO:0000313" key="2">
    <source>
        <dbReference type="WBParaSite" id="MBELARI_LOCUS21124"/>
    </source>
</evidence>
<keyword evidence="1" id="KW-1185">Reference proteome</keyword>
<dbReference type="Proteomes" id="UP000887575">
    <property type="component" value="Unassembled WGS sequence"/>
</dbReference>
<protein>
    <submittedName>
        <fullName evidence="2">Uncharacterized protein</fullName>
    </submittedName>
</protein>
<organism evidence="1 2">
    <name type="scientific">Mesorhabditis belari</name>
    <dbReference type="NCBI Taxonomy" id="2138241"/>
    <lineage>
        <taxon>Eukaryota</taxon>
        <taxon>Metazoa</taxon>
        <taxon>Ecdysozoa</taxon>
        <taxon>Nematoda</taxon>
        <taxon>Chromadorea</taxon>
        <taxon>Rhabditida</taxon>
        <taxon>Rhabditina</taxon>
        <taxon>Rhabditomorpha</taxon>
        <taxon>Rhabditoidea</taxon>
        <taxon>Rhabditidae</taxon>
        <taxon>Mesorhabditinae</taxon>
        <taxon>Mesorhabditis</taxon>
    </lineage>
</organism>
<dbReference type="WBParaSite" id="MBELARI_LOCUS21124">
    <property type="protein sequence ID" value="MBELARI_LOCUS21124"/>
    <property type="gene ID" value="MBELARI_LOCUS21124"/>
</dbReference>
<proteinExistence type="predicted"/>
<dbReference type="AlphaFoldDB" id="A0AAF3F3I1"/>